<keyword evidence="3" id="KW-1185">Reference proteome</keyword>
<evidence type="ECO:0000313" key="3">
    <source>
        <dbReference type="Proteomes" id="UP001469089"/>
    </source>
</evidence>
<sequence>MGERLPLERAADAHRRMETGATTGSVILIP</sequence>
<dbReference type="EMBL" id="JAOALG010000002">
    <property type="protein sequence ID" value="MEQ5843363.1"/>
    <property type="molecule type" value="Genomic_DNA"/>
</dbReference>
<protein>
    <submittedName>
        <fullName evidence="2">Zinc-binding dehydrogenase</fullName>
    </submittedName>
</protein>
<feature type="region of interest" description="Disordered" evidence="1">
    <location>
        <begin position="1"/>
        <end position="30"/>
    </location>
</feature>
<dbReference type="Gene3D" id="3.90.180.10">
    <property type="entry name" value="Medium-chain alcohol dehydrogenases, catalytic domain"/>
    <property type="match status" value="1"/>
</dbReference>
<dbReference type="Pfam" id="PF13602">
    <property type="entry name" value="ADH_zinc_N_2"/>
    <property type="match status" value="1"/>
</dbReference>
<feature type="compositionally biased region" description="Polar residues" evidence="1">
    <location>
        <begin position="20"/>
        <end position="30"/>
    </location>
</feature>
<gene>
    <name evidence="2" type="ORF">N0A02_28285</name>
</gene>
<reference evidence="2 3" key="1">
    <citation type="journal article" date="2024" name="Chem. Sci.">
        <title>Discovery of a lagriamide polyketide by integrated genome mining, isotopic labeling, and untargeted metabolomics.</title>
        <authorList>
            <person name="Fergusson C.H."/>
            <person name="Saulog J."/>
            <person name="Paulo B.S."/>
            <person name="Wilson D.M."/>
            <person name="Liu D.Y."/>
            <person name="Morehouse N.J."/>
            <person name="Waterworth S."/>
            <person name="Barkei J."/>
            <person name="Gray C.A."/>
            <person name="Kwan J.C."/>
            <person name="Eustaquio A.S."/>
            <person name="Linington R.G."/>
        </authorList>
    </citation>
    <scope>NUCLEOTIDE SEQUENCE [LARGE SCALE GENOMIC DNA]</scope>
    <source>
        <strain evidence="2 3">RL17-338-BIF-B</strain>
    </source>
</reference>
<accession>A0ABV1LVP8</accession>
<evidence type="ECO:0000313" key="2">
    <source>
        <dbReference type="EMBL" id="MEQ5843363.1"/>
    </source>
</evidence>
<feature type="compositionally biased region" description="Basic and acidic residues" evidence="1">
    <location>
        <begin position="1"/>
        <end position="18"/>
    </location>
</feature>
<dbReference type="Proteomes" id="UP001469089">
    <property type="component" value="Unassembled WGS sequence"/>
</dbReference>
<organism evidence="2 3">
    <name type="scientific">Paraburkholderia acidicola</name>
    <dbReference type="NCBI Taxonomy" id="1912599"/>
    <lineage>
        <taxon>Bacteria</taxon>
        <taxon>Pseudomonadati</taxon>
        <taxon>Pseudomonadota</taxon>
        <taxon>Betaproteobacteria</taxon>
        <taxon>Burkholderiales</taxon>
        <taxon>Burkholderiaceae</taxon>
        <taxon>Paraburkholderia</taxon>
    </lineage>
</organism>
<proteinExistence type="predicted"/>
<evidence type="ECO:0000256" key="1">
    <source>
        <dbReference type="SAM" id="MobiDB-lite"/>
    </source>
</evidence>
<dbReference type="RefSeq" id="WP_349545815.1">
    <property type="nucleotide sequence ID" value="NZ_JAOALG010000002.1"/>
</dbReference>
<comment type="caution">
    <text evidence="2">The sequence shown here is derived from an EMBL/GenBank/DDBJ whole genome shotgun (WGS) entry which is preliminary data.</text>
</comment>
<name>A0ABV1LVP8_9BURK</name>